<organism evidence="10 11">
    <name type="scientific">Oreochromis niloticus</name>
    <name type="common">Nile tilapia</name>
    <name type="synonym">Tilapia nilotica</name>
    <dbReference type="NCBI Taxonomy" id="8128"/>
    <lineage>
        <taxon>Eukaryota</taxon>
        <taxon>Metazoa</taxon>
        <taxon>Chordata</taxon>
        <taxon>Craniata</taxon>
        <taxon>Vertebrata</taxon>
        <taxon>Euteleostomi</taxon>
        <taxon>Actinopterygii</taxon>
        <taxon>Neopterygii</taxon>
        <taxon>Teleostei</taxon>
        <taxon>Neoteleostei</taxon>
        <taxon>Acanthomorphata</taxon>
        <taxon>Ovalentaria</taxon>
        <taxon>Cichlomorphae</taxon>
        <taxon>Cichliformes</taxon>
        <taxon>Cichlidae</taxon>
        <taxon>African cichlids</taxon>
        <taxon>Pseudocrenilabrinae</taxon>
        <taxon>Oreochromini</taxon>
        <taxon>Oreochromis</taxon>
    </lineage>
</organism>
<dbReference type="InterPro" id="IPR013320">
    <property type="entry name" value="ConA-like_dom_sf"/>
</dbReference>
<evidence type="ECO:0000256" key="4">
    <source>
        <dbReference type="PROSITE-ProRule" id="PRU00024"/>
    </source>
</evidence>
<dbReference type="PRINTS" id="PR01407">
    <property type="entry name" value="BUTYPHLNCDUF"/>
</dbReference>
<feature type="domain" description="B box-type" evidence="8">
    <location>
        <begin position="146"/>
        <end position="187"/>
    </location>
</feature>
<feature type="region of interest" description="Disordered" evidence="6">
    <location>
        <begin position="1"/>
        <end position="22"/>
    </location>
</feature>
<keyword evidence="11" id="KW-1185">Reference proteome</keyword>
<dbReference type="InterPro" id="IPR003879">
    <property type="entry name" value="Butyrophylin_SPRY"/>
</dbReference>
<dbReference type="SUPFAM" id="SSF57850">
    <property type="entry name" value="RING/U-box"/>
    <property type="match status" value="1"/>
</dbReference>
<dbReference type="SMART" id="SM00184">
    <property type="entry name" value="RING"/>
    <property type="match status" value="1"/>
</dbReference>
<dbReference type="PROSITE" id="PS00518">
    <property type="entry name" value="ZF_RING_1"/>
    <property type="match status" value="1"/>
</dbReference>
<evidence type="ECO:0000256" key="2">
    <source>
        <dbReference type="ARBA" id="ARBA00022771"/>
    </source>
</evidence>
<dbReference type="Gene3D" id="3.30.40.10">
    <property type="entry name" value="Zinc/RING finger domain, C3HC4 (zinc finger)"/>
    <property type="match status" value="1"/>
</dbReference>
<dbReference type="PROSITE" id="PS50188">
    <property type="entry name" value="B302_SPRY"/>
    <property type="match status" value="1"/>
</dbReference>
<dbReference type="InterPro" id="IPR013083">
    <property type="entry name" value="Znf_RING/FYVE/PHD"/>
</dbReference>
<dbReference type="Gene3D" id="3.30.160.60">
    <property type="entry name" value="Classic Zinc Finger"/>
    <property type="match status" value="1"/>
</dbReference>
<dbReference type="InterPro" id="IPR017907">
    <property type="entry name" value="Znf_RING_CS"/>
</dbReference>
<reference evidence="10" key="2">
    <citation type="submission" date="2025-08" db="UniProtKB">
        <authorList>
            <consortium name="Ensembl"/>
        </authorList>
    </citation>
    <scope>IDENTIFICATION</scope>
</reference>
<dbReference type="InterPro" id="IPR001841">
    <property type="entry name" value="Znf_RING"/>
</dbReference>
<evidence type="ECO:0000313" key="11">
    <source>
        <dbReference type="Proteomes" id="UP000005207"/>
    </source>
</evidence>
<sequence length="529" mass="60929">MKILLSRHPPETKQERGLSSSSVKTDIQTIRVPLSESSCRRQKWKTPTLLLQAADAPHTESSLTDSMASRSEEDLCCPVCQEVFRDPVLLSCSHSFCKDCLKTWWEKRTTHECPVCNRRSSKEDPPLNRALKNLCESFLQERDQRASEALCSLHSEKLKLFCLDHQQPVCVVCCASEKHTKHRFRPIDEAAQQHKKELQETLEPLKKKLKVCDEIQVKFDQTAEHIKVQARHTERQIKEQFKKLHQFLAEEEEARLAALREEEEQKSGMMKEKMEALSREIAALSDTVRATEEELRAEDVSFLHNYKVAVERVQCCPLLDDPQLPSGALIDQAKHLGNLTFNIWNNMKDMVSYTPLILDPNTAHPELILSEDLTSVREREKQQLPDNPERFDRYSSVLGSEGFNSGTHSWDVEVGDSREWDLGVLAESVQRKGDKLFGLWIIWFHVGKYYTLSPSARSTALSVRKKFQRIRVKLDWNRGKLSFSDPDTNTRIHTFTHTFTHRMFPYIGTVDSKVKVLSLKVSVSVEQMS</sequence>
<protein>
    <submittedName>
        <fullName evidence="10">Uncharacterized protein</fullName>
    </submittedName>
</protein>
<evidence type="ECO:0000313" key="10">
    <source>
        <dbReference type="Ensembl" id="ENSONIP00000045032.1"/>
    </source>
</evidence>
<dbReference type="PANTHER" id="PTHR24103">
    <property type="entry name" value="E3 UBIQUITIN-PROTEIN LIGASE TRIM"/>
    <property type="match status" value="1"/>
</dbReference>
<reference evidence="11" key="1">
    <citation type="submission" date="2012-01" db="EMBL/GenBank/DDBJ databases">
        <title>The Genome Sequence of Oreochromis niloticus (Nile Tilapia).</title>
        <authorList>
            <consortium name="Broad Institute Genome Assembly Team"/>
            <consortium name="Broad Institute Sequencing Platform"/>
            <person name="Di Palma F."/>
            <person name="Johnson J."/>
            <person name="Lander E.S."/>
            <person name="Lindblad-Toh K."/>
        </authorList>
    </citation>
    <scope>NUCLEOTIDE SEQUENCE [LARGE SCALE GENOMIC DNA]</scope>
</reference>
<dbReference type="InterPro" id="IPR043136">
    <property type="entry name" value="B30.2/SPRY_sf"/>
</dbReference>
<dbReference type="PROSITE" id="PS50089">
    <property type="entry name" value="ZF_RING_2"/>
    <property type="match status" value="1"/>
</dbReference>
<keyword evidence="1" id="KW-0479">Metal-binding</keyword>
<dbReference type="Gene3D" id="2.60.120.920">
    <property type="match status" value="1"/>
</dbReference>
<evidence type="ECO:0000259" key="9">
    <source>
        <dbReference type="PROSITE" id="PS50188"/>
    </source>
</evidence>
<proteinExistence type="predicted"/>
<keyword evidence="3" id="KW-0862">Zinc</keyword>
<dbReference type="SUPFAM" id="SSF49899">
    <property type="entry name" value="Concanavalin A-like lectins/glucanases"/>
    <property type="match status" value="1"/>
</dbReference>
<dbReference type="AlphaFoldDB" id="A0A669CEP4"/>
<dbReference type="Pfam" id="PF13445">
    <property type="entry name" value="zf-RING_UBOX"/>
    <property type="match status" value="1"/>
</dbReference>
<dbReference type="GO" id="GO:0008270">
    <property type="term" value="F:zinc ion binding"/>
    <property type="evidence" value="ECO:0007669"/>
    <property type="project" value="UniProtKB-KW"/>
</dbReference>
<dbReference type="Pfam" id="PF00643">
    <property type="entry name" value="zf-B_box"/>
    <property type="match status" value="1"/>
</dbReference>
<dbReference type="OMA" id="KRTTHEC"/>
<dbReference type="Ensembl" id="ENSONIT00000076346.1">
    <property type="protein sequence ID" value="ENSONIP00000045032.1"/>
    <property type="gene ID" value="ENSONIG00000038749.1"/>
</dbReference>
<evidence type="ECO:0000259" key="8">
    <source>
        <dbReference type="PROSITE" id="PS50119"/>
    </source>
</evidence>
<dbReference type="SMART" id="SM00336">
    <property type="entry name" value="BBOX"/>
    <property type="match status" value="1"/>
</dbReference>
<name>A0A669CEP4_ORENI</name>
<dbReference type="GeneTree" id="ENSGT00970000193381"/>
<feature type="coiled-coil region" evidence="5">
    <location>
        <begin position="242"/>
        <end position="294"/>
    </location>
</feature>
<dbReference type="InParanoid" id="A0A669CEP4"/>
<dbReference type="InterPro" id="IPR001870">
    <property type="entry name" value="B30.2/SPRY"/>
</dbReference>
<dbReference type="PROSITE" id="PS50119">
    <property type="entry name" value="ZF_BBOX"/>
    <property type="match status" value="1"/>
</dbReference>
<dbReference type="Pfam" id="PF13765">
    <property type="entry name" value="PRY"/>
    <property type="match status" value="1"/>
</dbReference>
<evidence type="ECO:0000256" key="6">
    <source>
        <dbReference type="SAM" id="MobiDB-lite"/>
    </source>
</evidence>
<dbReference type="InterPro" id="IPR000315">
    <property type="entry name" value="Znf_B-box"/>
</dbReference>
<dbReference type="InterPro" id="IPR003877">
    <property type="entry name" value="SPRY_dom"/>
</dbReference>
<dbReference type="InterPro" id="IPR027370">
    <property type="entry name" value="Znf-RING_euk"/>
</dbReference>
<evidence type="ECO:0000259" key="7">
    <source>
        <dbReference type="PROSITE" id="PS50089"/>
    </source>
</evidence>
<dbReference type="Proteomes" id="UP000005207">
    <property type="component" value="Linkage group LG3"/>
</dbReference>
<dbReference type="InterPro" id="IPR050143">
    <property type="entry name" value="TRIM/RBCC"/>
</dbReference>
<evidence type="ECO:0000256" key="1">
    <source>
        <dbReference type="ARBA" id="ARBA00022723"/>
    </source>
</evidence>
<accession>A0A669CEP4</accession>
<dbReference type="FunCoup" id="A0A669CEP4">
    <property type="interactions" value="220"/>
</dbReference>
<dbReference type="SMART" id="SM00589">
    <property type="entry name" value="PRY"/>
    <property type="match status" value="1"/>
</dbReference>
<dbReference type="SUPFAM" id="SSF57845">
    <property type="entry name" value="B-box zinc-binding domain"/>
    <property type="match status" value="1"/>
</dbReference>
<dbReference type="InterPro" id="IPR006574">
    <property type="entry name" value="PRY"/>
</dbReference>
<keyword evidence="5" id="KW-0175">Coiled coil</keyword>
<keyword evidence="2 4" id="KW-0863">Zinc-finger</keyword>
<dbReference type="Pfam" id="PF00622">
    <property type="entry name" value="SPRY"/>
    <property type="match status" value="1"/>
</dbReference>
<reference evidence="10" key="3">
    <citation type="submission" date="2025-09" db="UniProtKB">
        <authorList>
            <consortium name="Ensembl"/>
        </authorList>
    </citation>
    <scope>IDENTIFICATION</scope>
</reference>
<feature type="domain" description="RING-type" evidence="7">
    <location>
        <begin position="77"/>
        <end position="117"/>
    </location>
</feature>
<dbReference type="CDD" id="cd12893">
    <property type="entry name" value="SPRY_PRY_TRIM35"/>
    <property type="match status" value="1"/>
</dbReference>
<evidence type="ECO:0000256" key="3">
    <source>
        <dbReference type="ARBA" id="ARBA00022833"/>
    </source>
</evidence>
<evidence type="ECO:0000256" key="5">
    <source>
        <dbReference type="SAM" id="Coils"/>
    </source>
</evidence>
<feature type="domain" description="B30.2/SPRY" evidence="9">
    <location>
        <begin position="336"/>
        <end position="526"/>
    </location>
</feature>